<keyword evidence="3 5" id="KW-0560">Oxidoreductase</keyword>
<sequence>MTTRQKLLKAVYPAWIAFTKVIGKNNDAFTNEHAKPAVPFHTLKAVMNNGTTYDFSQLKGKKVLLVNTASDCGYTGQYDDLQKLHEKFQNKLVILGFPANDFKEQEKGSDEDIAAFCKINFGVTFPLMKKSSVVKHKDQNEIFQWLTDSTKNGWNNKMPTWNFSKYLVNEEGVLTHYFDPSVSPMSEQVIKEVEK</sequence>
<dbReference type="Proteomes" id="UP000515344">
    <property type="component" value="Chromosome"/>
</dbReference>
<comment type="similarity">
    <text evidence="1 5">Belongs to the glutathione peroxidase family.</text>
</comment>
<dbReference type="Pfam" id="PF00255">
    <property type="entry name" value="GSHPx"/>
    <property type="match status" value="1"/>
</dbReference>
<dbReference type="CDD" id="cd00340">
    <property type="entry name" value="GSH_Peroxidase"/>
    <property type="match status" value="1"/>
</dbReference>
<dbReference type="PROSITE" id="PS51355">
    <property type="entry name" value="GLUTATHIONE_PEROXID_3"/>
    <property type="match status" value="1"/>
</dbReference>
<dbReference type="PROSITE" id="PS00460">
    <property type="entry name" value="GLUTATHIONE_PEROXID_1"/>
    <property type="match status" value="1"/>
</dbReference>
<keyword evidence="7" id="KW-1185">Reference proteome</keyword>
<evidence type="ECO:0000256" key="4">
    <source>
        <dbReference type="PIRSR" id="PIRSR000303-1"/>
    </source>
</evidence>
<dbReference type="AlphaFoldDB" id="A0A7G5XMF9"/>
<dbReference type="InterPro" id="IPR036249">
    <property type="entry name" value="Thioredoxin-like_sf"/>
</dbReference>
<accession>A0A7G5XMF9</accession>
<gene>
    <name evidence="6" type="ORF">H4075_01515</name>
</gene>
<feature type="active site" evidence="4">
    <location>
        <position position="72"/>
    </location>
</feature>
<dbReference type="PIRSF" id="PIRSF000303">
    <property type="entry name" value="Glutathion_perox"/>
    <property type="match status" value="1"/>
</dbReference>
<evidence type="ECO:0000256" key="5">
    <source>
        <dbReference type="RuleBase" id="RU000499"/>
    </source>
</evidence>
<dbReference type="InterPro" id="IPR029759">
    <property type="entry name" value="GPX_AS"/>
</dbReference>
<dbReference type="Gene3D" id="3.40.30.10">
    <property type="entry name" value="Glutaredoxin"/>
    <property type="match status" value="1"/>
</dbReference>
<evidence type="ECO:0000256" key="1">
    <source>
        <dbReference type="ARBA" id="ARBA00006926"/>
    </source>
</evidence>
<dbReference type="InterPro" id="IPR000889">
    <property type="entry name" value="Glutathione_peroxidase"/>
</dbReference>
<protein>
    <recommendedName>
        <fullName evidence="5">Glutathione peroxidase</fullName>
    </recommendedName>
</protein>
<dbReference type="KEGG" id="lacs:H4075_01515"/>
<keyword evidence="2 5" id="KW-0575">Peroxidase</keyword>
<organism evidence="6 7">
    <name type="scientific">Lacibacter sediminis</name>
    <dbReference type="NCBI Taxonomy" id="2760713"/>
    <lineage>
        <taxon>Bacteria</taxon>
        <taxon>Pseudomonadati</taxon>
        <taxon>Bacteroidota</taxon>
        <taxon>Chitinophagia</taxon>
        <taxon>Chitinophagales</taxon>
        <taxon>Chitinophagaceae</taxon>
        <taxon>Lacibacter</taxon>
    </lineage>
</organism>
<dbReference type="PANTHER" id="PTHR11592">
    <property type="entry name" value="GLUTATHIONE PEROXIDASE"/>
    <property type="match status" value="1"/>
</dbReference>
<name>A0A7G5XMF9_9BACT</name>
<dbReference type="PANTHER" id="PTHR11592:SF78">
    <property type="entry name" value="GLUTATHIONE PEROXIDASE"/>
    <property type="match status" value="1"/>
</dbReference>
<evidence type="ECO:0000256" key="3">
    <source>
        <dbReference type="ARBA" id="ARBA00023002"/>
    </source>
</evidence>
<dbReference type="GO" id="GO:0034599">
    <property type="term" value="P:cellular response to oxidative stress"/>
    <property type="evidence" value="ECO:0007669"/>
    <property type="project" value="TreeGrafter"/>
</dbReference>
<dbReference type="SUPFAM" id="SSF52833">
    <property type="entry name" value="Thioredoxin-like"/>
    <property type="match status" value="1"/>
</dbReference>
<dbReference type="EMBL" id="CP060007">
    <property type="protein sequence ID" value="QNA46662.1"/>
    <property type="molecule type" value="Genomic_DNA"/>
</dbReference>
<dbReference type="PRINTS" id="PR01011">
    <property type="entry name" value="GLUTPROXDASE"/>
</dbReference>
<evidence type="ECO:0000313" key="7">
    <source>
        <dbReference type="Proteomes" id="UP000515344"/>
    </source>
</evidence>
<evidence type="ECO:0000313" key="6">
    <source>
        <dbReference type="EMBL" id="QNA46662.1"/>
    </source>
</evidence>
<dbReference type="GO" id="GO:0004601">
    <property type="term" value="F:peroxidase activity"/>
    <property type="evidence" value="ECO:0007669"/>
    <property type="project" value="UniProtKB-KW"/>
</dbReference>
<proteinExistence type="inferred from homology"/>
<reference evidence="7" key="1">
    <citation type="submission" date="2020-08" db="EMBL/GenBank/DDBJ databases">
        <title>Lacibacter sp. S13-6-6 genome sequencing.</title>
        <authorList>
            <person name="Jin L."/>
        </authorList>
    </citation>
    <scope>NUCLEOTIDE SEQUENCE [LARGE SCALE GENOMIC DNA]</scope>
    <source>
        <strain evidence="7">S13-6-6</strain>
    </source>
</reference>
<evidence type="ECO:0000256" key="2">
    <source>
        <dbReference type="ARBA" id="ARBA00022559"/>
    </source>
</evidence>